<evidence type="ECO:0000256" key="5">
    <source>
        <dbReference type="ARBA" id="ARBA00023136"/>
    </source>
</evidence>
<feature type="transmembrane region" description="Helical" evidence="6">
    <location>
        <begin position="252"/>
        <end position="271"/>
    </location>
</feature>
<comment type="similarity">
    <text evidence="2">Belongs to the EamA transporter family.</text>
</comment>
<accession>A0A1H1SKJ4</accession>
<evidence type="ECO:0000256" key="6">
    <source>
        <dbReference type="SAM" id="Phobius"/>
    </source>
</evidence>
<name>A0A1H1SKJ4_9ACTN</name>
<keyword evidence="9" id="KW-1185">Reference proteome</keyword>
<dbReference type="InterPro" id="IPR050638">
    <property type="entry name" value="AA-Vitamin_Transporters"/>
</dbReference>
<feature type="transmembrane region" description="Helical" evidence="6">
    <location>
        <begin position="165"/>
        <end position="183"/>
    </location>
</feature>
<feature type="transmembrane region" description="Helical" evidence="6">
    <location>
        <begin position="134"/>
        <end position="153"/>
    </location>
</feature>
<dbReference type="EMBL" id="LT629772">
    <property type="protein sequence ID" value="SDS47879.1"/>
    <property type="molecule type" value="Genomic_DNA"/>
</dbReference>
<gene>
    <name evidence="8" type="ORF">SAMN04489812_2031</name>
</gene>
<evidence type="ECO:0000256" key="2">
    <source>
        <dbReference type="ARBA" id="ARBA00007362"/>
    </source>
</evidence>
<feature type="transmembrane region" description="Helical" evidence="6">
    <location>
        <begin position="225"/>
        <end position="246"/>
    </location>
</feature>
<feature type="transmembrane region" description="Helical" evidence="6">
    <location>
        <begin position="61"/>
        <end position="79"/>
    </location>
</feature>
<evidence type="ECO:0000256" key="1">
    <source>
        <dbReference type="ARBA" id="ARBA00004141"/>
    </source>
</evidence>
<keyword evidence="3 6" id="KW-0812">Transmembrane</keyword>
<dbReference type="InterPro" id="IPR000620">
    <property type="entry name" value="EamA_dom"/>
</dbReference>
<protein>
    <submittedName>
        <fullName evidence="8">Inner membrane transporter RhtA</fullName>
    </submittedName>
</protein>
<reference evidence="8 9" key="1">
    <citation type="submission" date="2016-10" db="EMBL/GenBank/DDBJ databases">
        <authorList>
            <person name="de Groot N.N."/>
        </authorList>
    </citation>
    <scope>NUCLEOTIDE SEQUENCE [LARGE SCALE GENOMIC DNA]</scope>
    <source>
        <strain evidence="8 9">DSM 21800</strain>
    </source>
</reference>
<dbReference type="STRING" id="630515.SAMN04489812_2031"/>
<feature type="transmembrane region" description="Helical" evidence="6">
    <location>
        <begin position="31"/>
        <end position="49"/>
    </location>
</feature>
<comment type="subcellular location">
    <subcellularLocation>
        <location evidence="1">Membrane</location>
        <topology evidence="1">Multi-pass membrane protein</topology>
    </subcellularLocation>
</comment>
<evidence type="ECO:0000313" key="8">
    <source>
        <dbReference type="EMBL" id="SDS47879.1"/>
    </source>
</evidence>
<evidence type="ECO:0000256" key="3">
    <source>
        <dbReference type="ARBA" id="ARBA00022692"/>
    </source>
</evidence>
<dbReference type="GO" id="GO:0016020">
    <property type="term" value="C:membrane"/>
    <property type="evidence" value="ECO:0007669"/>
    <property type="project" value="UniProtKB-SubCell"/>
</dbReference>
<dbReference type="PANTHER" id="PTHR32322:SF2">
    <property type="entry name" value="EAMA DOMAIN-CONTAINING PROTEIN"/>
    <property type="match status" value="1"/>
</dbReference>
<evidence type="ECO:0000313" key="9">
    <source>
        <dbReference type="Proteomes" id="UP000199103"/>
    </source>
</evidence>
<keyword evidence="4 6" id="KW-1133">Transmembrane helix</keyword>
<feature type="transmembrane region" description="Helical" evidence="6">
    <location>
        <begin position="85"/>
        <end position="105"/>
    </location>
</feature>
<evidence type="ECO:0000259" key="7">
    <source>
        <dbReference type="Pfam" id="PF00892"/>
    </source>
</evidence>
<feature type="transmembrane region" description="Helical" evidence="6">
    <location>
        <begin position="195"/>
        <end position="213"/>
    </location>
</feature>
<dbReference type="Pfam" id="PF00892">
    <property type="entry name" value="EamA"/>
    <property type="match status" value="1"/>
</dbReference>
<dbReference type="PANTHER" id="PTHR32322">
    <property type="entry name" value="INNER MEMBRANE TRANSPORTER"/>
    <property type="match status" value="1"/>
</dbReference>
<feature type="domain" description="EamA" evidence="7">
    <location>
        <begin position="136"/>
        <end position="267"/>
    </location>
</feature>
<dbReference type="InterPro" id="IPR037185">
    <property type="entry name" value="EmrE-like"/>
</dbReference>
<keyword evidence="5 6" id="KW-0472">Membrane</keyword>
<proteinExistence type="inferred from homology"/>
<evidence type="ECO:0000256" key="4">
    <source>
        <dbReference type="ARBA" id="ARBA00022989"/>
    </source>
</evidence>
<organism evidence="8 9">
    <name type="scientific">Microlunatus soli</name>
    <dbReference type="NCBI Taxonomy" id="630515"/>
    <lineage>
        <taxon>Bacteria</taxon>
        <taxon>Bacillati</taxon>
        <taxon>Actinomycetota</taxon>
        <taxon>Actinomycetes</taxon>
        <taxon>Propionibacteriales</taxon>
        <taxon>Propionibacteriaceae</taxon>
        <taxon>Microlunatus</taxon>
    </lineage>
</organism>
<dbReference type="SUPFAM" id="SSF103481">
    <property type="entry name" value="Multidrug resistance efflux transporter EmrE"/>
    <property type="match status" value="2"/>
</dbReference>
<feature type="transmembrane region" description="Helical" evidence="6">
    <location>
        <begin position="112"/>
        <end position="128"/>
    </location>
</feature>
<dbReference type="AlphaFoldDB" id="A0A1H1SKJ4"/>
<sequence>MPAPLLIIAGIISLQLGAATAKGMFGRLPPTAFVWLRLVTTAVILLAIARPRFRGRTRRDMVVAVGFGCALAVMNFSIYQAMARIPLGVAVTIEFLGPLAVAIVGSRKPRDVLLVLLAGVGVALLGFTPHGLTLGGVLFALLAAASWAAYILLSRETGRRWPGISGLAVAGSVGAIGLAVPAIMAAGSRLLQPDLLIAGVLVGLMSSVIPYSLELNALRRIPAGVFGILMSLEPAAAALAAMIIIGEFLRPTQWLAVGCIVAASVGTTSLLRRRSPS</sequence>
<dbReference type="Proteomes" id="UP000199103">
    <property type="component" value="Chromosome I"/>
</dbReference>